<accession>S9P032</accession>
<keyword evidence="3" id="KW-1185">Reference proteome</keyword>
<gene>
    <name evidence="2" type="ORF">D187_004684</name>
</gene>
<dbReference type="AlphaFoldDB" id="S9P032"/>
<comment type="caution">
    <text evidence="2">The sequence shown here is derived from an EMBL/GenBank/DDBJ whole genome shotgun (WGS) entry which is preliminary data.</text>
</comment>
<protein>
    <recommendedName>
        <fullName evidence="4">GlsB/YeaQ/YmgE family stress response membrane protein</fullName>
    </recommendedName>
</protein>
<evidence type="ECO:0008006" key="4">
    <source>
        <dbReference type="Google" id="ProtNLM"/>
    </source>
</evidence>
<keyword evidence="1" id="KW-1133">Transmembrane helix</keyword>
<feature type="transmembrane region" description="Helical" evidence="1">
    <location>
        <begin position="6"/>
        <end position="23"/>
    </location>
</feature>
<dbReference type="EMBL" id="ANAH02000031">
    <property type="protein sequence ID" value="EPX57805.1"/>
    <property type="molecule type" value="Genomic_DNA"/>
</dbReference>
<keyword evidence="1" id="KW-0812">Transmembrane</keyword>
<keyword evidence="1" id="KW-0472">Membrane</keyword>
<dbReference type="RefSeq" id="WP_002632279.1">
    <property type="nucleotide sequence ID" value="NZ_ANAH02000031.1"/>
</dbReference>
<proteinExistence type="predicted"/>
<evidence type="ECO:0000256" key="1">
    <source>
        <dbReference type="SAM" id="Phobius"/>
    </source>
</evidence>
<organism evidence="2 3">
    <name type="scientific">Cystobacter fuscus (strain ATCC 25194 / DSM 2262 / NBRC 100088 / M29)</name>
    <dbReference type="NCBI Taxonomy" id="1242864"/>
    <lineage>
        <taxon>Bacteria</taxon>
        <taxon>Pseudomonadati</taxon>
        <taxon>Myxococcota</taxon>
        <taxon>Myxococcia</taxon>
        <taxon>Myxococcales</taxon>
        <taxon>Cystobacterineae</taxon>
        <taxon>Archangiaceae</taxon>
        <taxon>Cystobacter</taxon>
    </lineage>
</organism>
<evidence type="ECO:0000313" key="3">
    <source>
        <dbReference type="Proteomes" id="UP000011682"/>
    </source>
</evidence>
<evidence type="ECO:0000313" key="2">
    <source>
        <dbReference type="EMBL" id="EPX57805.1"/>
    </source>
</evidence>
<reference evidence="2" key="1">
    <citation type="submission" date="2013-05" db="EMBL/GenBank/DDBJ databases">
        <title>Genome assembly of Cystobacter fuscus DSM 2262.</title>
        <authorList>
            <person name="Sharma G."/>
            <person name="Khatri I."/>
            <person name="Kaur C."/>
            <person name="Mayilraj S."/>
            <person name="Subramanian S."/>
        </authorList>
    </citation>
    <scope>NUCLEOTIDE SEQUENCE [LARGE SCALE GENOMIC DNA]</scope>
    <source>
        <strain evidence="2">DSM 2262</strain>
    </source>
</reference>
<dbReference type="Proteomes" id="UP000011682">
    <property type="component" value="Unassembled WGS sequence"/>
</dbReference>
<feature type="transmembrane region" description="Helical" evidence="1">
    <location>
        <begin position="30"/>
        <end position="51"/>
    </location>
</feature>
<dbReference type="OrthoDB" id="9942449at2"/>
<name>S9P032_CYSF2</name>
<sequence length="89" mass="9030">MAIFVVYTFIGLVIGVLSFVAMPATRQVGLWGSVLLGMAGGTLGGLIGSAIAPTHMLASLSPMGIVLAVVGALLFSVGTMLVTRNRPVT</sequence>
<feature type="transmembrane region" description="Helical" evidence="1">
    <location>
        <begin position="63"/>
        <end position="83"/>
    </location>
</feature>